<feature type="transmembrane region" description="Helical" evidence="13">
    <location>
        <begin position="707"/>
        <end position="730"/>
    </location>
</feature>
<evidence type="ECO:0000313" key="15">
    <source>
        <dbReference type="EMBL" id="CAD7572952.1"/>
    </source>
</evidence>
<comment type="similarity">
    <text evidence="2">Belongs to the cation transport ATPase (P-type) (TC 3.A.3) family. Type V subfamily.</text>
</comment>
<dbReference type="InterPro" id="IPR036412">
    <property type="entry name" value="HAD-like_sf"/>
</dbReference>
<evidence type="ECO:0000256" key="13">
    <source>
        <dbReference type="SAM" id="Phobius"/>
    </source>
</evidence>
<dbReference type="InterPro" id="IPR001757">
    <property type="entry name" value="P_typ_ATPase"/>
</dbReference>
<dbReference type="SMART" id="SM00831">
    <property type="entry name" value="Cation_ATPase_N"/>
    <property type="match status" value="1"/>
</dbReference>
<keyword evidence="10 13" id="KW-1133">Transmembrane helix</keyword>
<dbReference type="Gene3D" id="2.70.150.10">
    <property type="entry name" value="Calcium-transporting ATPase, cytoplasmic transduction domain A"/>
    <property type="match status" value="1"/>
</dbReference>
<dbReference type="InterPro" id="IPR008250">
    <property type="entry name" value="ATPase_P-typ_transduc_dom_A_sf"/>
</dbReference>
<dbReference type="Pfam" id="PF00122">
    <property type="entry name" value="E1-E2_ATPase"/>
    <property type="match status" value="1"/>
</dbReference>
<dbReference type="InterPro" id="IPR006544">
    <property type="entry name" value="P-type_TPase_V"/>
</dbReference>
<dbReference type="GO" id="GO:0005524">
    <property type="term" value="F:ATP binding"/>
    <property type="evidence" value="ECO:0007669"/>
    <property type="project" value="UniProtKB-KW"/>
</dbReference>
<sequence length="770" mass="86858">MINFYAIFKPRPPIILNRFLAMFDFQNQTHSGYEPINDELIHTSIIADRSPGESRQIRYFHLHHVKYVWDNENASFSRLLGLEGEKYTIAQLLDHSQGLTLQEQQQKLQLYGKNVIDIEVKSYWTLFVEEVFNPFYIFQVFSVILWSLDDYYYYAGCVFVLSAISIITSLIQTKKQSLALYDLVAASNVHTVTVCYRDGHCKIVEADLLVPGDLILIPPHGCHMTCDALLLSGNCIVNESMLTGECVPVTKTPPSHSDEIYDPNFHKRHTLFSGTHVIQTRFYGNNKADIETILLRTLDIVTIVVPPALPAAMTVGTVYSLNRLKKLKIFCIAPPKINICGKVKLVCFDKTGTLTEDGLDIWGVLGCENSKFHSSLVSSPLKLDVTSPLVAAMATCHTLTNIEGKLTGDPLDLTMFEATQWDLIEPGQDTNRYDMLTPTVVKPMRKISCLCRPNSIPEDFGSVLMNFTSAGYRVIALSYKPMDLKFNWLQAQKIKREQETRLIINTLTPWHVLGDNILTAVSVARNCGMVLPNEWVIQVKAQAPDETHSSRITYKILDTSVENSYAYSDCMSIMECEKWHFALDGKSWAAVCSHFPELLPYILTKGIVFSRMGPDQKTQLVEYLQNLDYIVAMCGDGANDCGALKAAHIGISLSEAEASVAAPFTSQIANIKCVLHLIREGRCALVTSFGVFKFMALYSLIQFISVLLLYMHGTMLGNVQFLYIDLVYIANTKWLKDLVHFLTRKRVPKNKYKRVSEMTATKLHWIAEIT</sequence>
<dbReference type="AlphaFoldDB" id="A0A7R9J5E5"/>
<keyword evidence="4 13" id="KW-0812">Transmembrane</keyword>
<gene>
    <name evidence="15" type="ORF">TCMB3V08_LOCUS5596</name>
</gene>
<dbReference type="GO" id="GO:0016887">
    <property type="term" value="F:ATP hydrolysis activity"/>
    <property type="evidence" value="ECO:0007669"/>
    <property type="project" value="InterPro"/>
</dbReference>
<dbReference type="GO" id="GO:0019829">
    <property type="term" value="F:ATPase-coupled monoatomic cation transmembrane transporter activity"/>
    <property type="evidence" value="ECO:0007669"/>
    <property type="project" value="TreeGrafter"/>
</dbReference>
<dbReference type="NCBIfam" id="TIGR01494">
    <property type="entry name" value="ATPase_P-type"/>
    <property type="match status" value="1"/>
</dbReference>
<dbReference type="PANTHER" id="PTHR45630">
    <property type="entry name" value="CATION-TRANSPORTING ATPASE-RELATED"/>
    <property type="match status" value="1"/>
</dbReference>
<dbReference type="InterPro" id="IPR023298">
    <property type="entry name" value="ATPase_P-typ_TM_dom_sf"/>
</dbReference>
<keyword evidence="9" id="KW-1278">Translocase</keyword>
<evidence type="ECO:0000256" key="6">
    <source>
        <dbReference type="ARBA" id="ARBA00022741"/>
    </source>
</evidence>
<protein>
    <submittedName>
        <fullName evidence="15">(California timema) hypothetical protein</fullName>
    </submittedName>
</protein>
<accession>A0A7R9J5E5</accession>
<dbReference type="Gene3D" id="3.40.1110.10">
    <property type="entry name" value="Calcium-transporting ATPase, cytoplasmic domain N"/>
    <property type="match status" value="1"/>
</dbReference>
<dbReference type="InterPro" id="IPR059000">
    <property type="entry name" value="ATPase_P-type_domA"/>
</dbReference>
<evidence type="ECO:0000256" key="12">
    <source>
        <dbReference type="ARBA" id="ARBA00049360"/>
    </source>
</evidence>
<evidence type="ECO:0000256" key="7">
    <source>
        <dbReference type="ARBA" id="ARBA00022840"/>
    </source>
</evidence>
<evidence type="ECO:0000256" key="3">
    <source>
        <dbReference type="ARBA" id="ARBA00022553"/>
    </source>
</evidence>
<dbReference type="Pfam" id="PF00690">
    <property type="entry name" value="Cation_ATPase_N"/>
    <property type="match status" value="1"/>
</dbReference>
<dbReference type="Gene3D" id="1.20.1110.10">
    <property type="entry name" value="Calcium-transporting ATPase, transmembrane domain"/>
    <property type="match status" value="1"/>
</dbReference>
<dbReference type="SUPFAM" id="SSF81665">
    <property type="entry name" value="Calcium ATPase, transmembrane domain M"/>
    <property type="match status" value="1"/>
</dbReference>
<dbReference type="EMBL" id="OE181315">
    <property type="protein sequence ID" value="CAD7572952.1"/>
    <property type="molecule type" value="Genomic_DNA"/>
</dbReference>
<evidence type="ECO:0000256" key="2">
    <source>
        <dbReference type="ARBA" id="ARBA00006000"/>
    </source>
</evidence>
<dbReference type="PRINTS" id="PR00119">
    <property type="entry name" value="CATATPASE"/>
</dbReference>
<dbReference type="SUPFAM" id="SSF56784">
    <property type="entry name" value="HAD-like"/>
    <property type="match status" value="1"/>
</dbReference>
<keyword evidence="3" id="KW-0597">Phosphoprotein</keyword>
<dbReference type="GO" id="GO:0006874">
    <property type="term" value="P:intracellular calcium ion homeostasis"/>
    <property type="evidence" value="ECO:0007669"/>
    <property type="project" value="TreeGrafter"/>
</dbReference>
<dbReference type="InterPro" id="IPR004014">
    <property type="entry name" value="ATPase_P-typ_cation-transptr_N"/>
</dbReference>
<feature type="domain" description="Cation-transporting P-type ATPase N-terminal" evidence="14">
    <location>
        <begin position="83"/>
        <end position="151"/>
    </location>
</feature>
<dbReference type="GO" id="GO:0016020">
    <property type="term" value="C:membrane"/>
    <property type="evidence" value="ECO:0007669"/>
    <property type="project" value="UniProtKB-SubCell"/>
</dbReference>
<dbReference type="PANTHER" id="PTHR45630:SF8">
    <property type="entry name" value="CATION-TRANSPORTING ATPASE"/>
    <property type="match status" value="1"/>
</dbReference>
<proteinExistence type="inferred from homology"/>
<evidence type="ECO:0000256" key="11">
    <source>
        <dbReference type="ARBA" id="ARBA00023136"/>
    </source>
</evidence>
<organism evidence="15">
    <name type="scientific">Timema californicum</name>
    <name type="common">California timema</name>
    <name type="synonym">Walking stick</name>
    <dbReference type="NCBI Taxonomy" id="61474"/>
    <lineage>
        <taxon>Eukaryota</taxon>
        <taxon>Metazoa</taxon>
        <taxon>Ecdysozoa</taxon>
        <taxon>Arthropoda</taxon>
        <taxon>Hexapoda</taxon>
        <taxon>Insecta</taxon>
        <taxon>Pterygota</taxon>
        <taxon>Neoptera</taxon>
        <taxon>Polyneoptera</taxon>
        <taxon>Phasmatodea</taxon>
        <taxon>Timematodea</taxon>
        <taxon>Timematoidea</taxon>
        <taxon>Timematidae</taxon>
        <taxon>Timema</taxon>
    </lineage>
</organism>
<name>A0A7R9J5E5_TIMCA</name>
<dbReference type="InterPro" id="IPR023214">
    <property type="entry name" value="HAD_sf"/>
</dbReference>
<dbReference type="GO" id="GO:0046872">
    <property type="term" value="F:metal ion binding"/>
    <property type="evidence" value="ECO:0007669"/>
    <property type="project" value="UniProtKB-KW"/>
</dbReference>
<reference evidence="15" key="1">
    <citation type="submission" date="2020-11" db="EMBL/GenBank/DDBJ databases">
        <authorList>
            <person name="Tran Van P."/>
        </authorList>
    </citation>
    <scope>NUCLEOTIDE SEQUENCE</scope>
</reference>
<dbReference type="Gene3D" id="3.40.50.1000">
    <property type="entry name" value="HAD superfamily/HAD-like"/>
    <property type="match status" value="2"/>
</dbReference>
<dbReference type="InterPro" id="IPR018303">
    <property type="entry name" value="ATPase_P-typ_P_site"/>
</dbReference>
<dbReference type="SUPFAM" id="SSF81653">
    <property type="entry name" value="Calcium ATPase, transduction domain A"/>
    <property type="match status" value="1"/>
</dbReference>
<keyword evidence="7" id="KW-0067">ATP-binding</keyword>
<evidence type="ECO:0000256" key="10">
    <source>
        <dbReference type="ARBA" id="ARBA00022989"/>
    </source>
</evidence>
<evidence type="ECO:0000256" key="5">
    <source>
        <dbReference type="ARBA" id="ARBA00022723"/>
    </source>
</evidence>
<keyword evidence="5" id="KW-0479">Metal-binding</keyword>
<evidence type="ECO:0000256" key="1">
    <source>
        <dbReference type="ARBA" id="ARBA00004141"/>
    </source>
</evidence>
<dbReference type="GO" id="GO:0140358">
    <property type="term" value="F:P-type transmembrane transporter activity"/>
    <property type="evidence" value="ECO:0007669"/>
    <property type="project" value="InterPro"/>
</dbReference>
<dbReference type="InterPro" id="IPR023299">
    <property type="entry name" value="ATPase_P-typ_cyto_dom_N"/>
</dbReference>
<dbReference type="PROSITE" id="PS00154">
    <property type="entry name" value="ATPASE_E1_E2"/>
    <property type="match status" value="1"/>
</dbReference>
<dbReference type="GO" id="GO:0015203">
    <property type="term" value="F:polyamine transmembrane transporter activity"/>
    <property type="evidence" value="ECO:0007669"/>
    <property type="project" value="TreeGrafter"/>
</dbReference>
<evidence type="ECO:0000259" key="14">
    <source>
        <dbReference type="SMART" id="SM00831"/>
    </source>
</evidence>
<comment type="catalytic activity">
    <reaction evidence="12">
        <text>ATP + H2O = ADP + phosphate + H(+)</text>
        <dbReference type="Rhea" id="RHEA:13065"/>
        <dbReference type="ChEBI" id="CHEBI:15377"/>
        <dbReference type="ChEBI" id="CHEBI:15378"/>
        <dbReference type="ChEBI" id="CHEBI:30616"/>
        <dbReference type="ChEBI" id="CHEBI:43474"/>
        <dbReference type="ChEBI" id="CHEBI:456216"/>
    </reaction>
</comment>
<keyword evidence="8" id="KW-0460">Magnesium</keyword>
<evidence type="ECO:0000256" key="4">
    <source>
        <dbReference type="ARBA" id="ARBA00022692"/>
    </source>
</evidence>
<evidence type="ECO:0000256" key="9">
    <source>
        <dbReference type="ARBA" id="ARBA00022967"/>
    </source>
</evidence>
<evidence type="ECO:0000256" key="8">
    <source>
        <dbReference type="ARBA" id="ARBA00022842"/>
    </source>
</evidence>
<keyword evidence="11 13" id="KW-0472">Membrane</keyword>
<keyword evidence="6" id="KW-0547">Nucleotide-binding</keyword>
<comment type="subcellular location">
    <subcellularLocation>
        <location evidence="1">Membrane</location>
        <topology evidence="1">Multi-pass membrane protein</topology>
    </subcellularLocation>
</comment>